<evidence type="ECO:0000256" key="1">
    <source>
        <dbReference type="ARBA" id="ARBA00022723"/>
    </source>
</evidence>
<dbReference type="PANTHER" id="PTHR43794">
    <property type="entry name" value="AMINOHYDROLASE SSNA-RELATED"/>
    <property type="match status" value="1"/>
</dbReference>
<dbReference type="GO" id="GO:0019239">
    <property type="term" value="F:deaminase activity"/>
    <property type="evidence" value="ECO:0007669"/>
    <property type="project" value="UniProtKB-ARBA"/>
</dbReference>
<dbReference type="InterPro" id="IPR011059">
    <property type="entry name" value="Metal-dep_hydrolase_composite"/>
</dbReference>
<evidence type="ECO:0000313" key="6">
    <source>
        <dbReference type="Proteomes" id="UP000000663"/>
    </source>
</evidence>
<dbReference type="InterPro" id="IPR032466">
    <property type="entry name" value="Metal_Hydrolase"/>
</dbReference>
<dbReference type="GO" id="GO:0046872">
    <property type="term" value="F:metal ion binding"/>
    <property type="evidence" value="ECO:0007669"/>
    <property type="project" value="UniProtKB-KW"/>
</dbReference>
<dbReference type="CDD" id="cd01298">
    <property type="entry name" value="ATZ_TRZ_like"/>
    <property type="match status" value="1"/>
</dbReference>
<evidence type="ECO:0000259" key="4">
    <source>
        <dbReference type="Pfam" id="PF01979"/>
    </source>
</evidence>
<dbReference type="GeneID" id="5143101"/>
<keyword evidence="3" id="KW-0862">Zinc</keyword>
<dbReference type="SUPFAM" id="SSF51338">
    <property type="entry name" value="Composite domain of metallo-dependent hydrolases"/>
    <property type="match status" value="2"/>
</dbReference>
<reference evidence="5 6" key="1">
    <citation type="journal article" date="2006" name="Science">
        <title>Genome of rice cluster I archaea -- the key methane producers in the rice rhizosphere.</title>
        <authorList>
            <person name="Erkel C."/>
            <person name="Kube M."/>
            <person name="Reinhardt R."/>
            <person name="Liesack W."/>
        </authorList>
    </citation>
    <scope>NUCLEOTIDE SEQUENCE [LARGE SCALE GENOMIC DNA]</scope>
    <source>
        <strain evidence="6">DSM 22066 / NBRC 105507 / MRE50</strain>
    </source>
</reference>
<evidence type="ECO:0000313" key="5">
    <source>
        <dbReference type="EMBL" id="CAJ37805.1"/>
    </source>
</evidence>
<dbReference type="SUPFAM" id="SSF51556">
    <property type="entry name" value="Metallo-dependent hydrolases"/>
    <property type="match status" value="1"/>
</dbReference>
<organism evidence="5 6">
    <name type="scientific">Methanocella arvoryzae (strain DSM 22066 / NBRC 105507 / MRE50)</name>
    <dbReference type="NCBI Taxonomy" id="351160"/>
    <lineage>
        <taxon>Archaea</taxon>
        <taxon>Methanobacteriati</taxon>
        <taxon>Methanobacteriota</taxon>
        <taxon>Stenosarchaea group</taxon>
        <taxon>Methanomicrobia</taxon>
        <taxon>Methanocellales</taxon>
        <taxon>Methanocellaceae</taxon>
        <taxon>Methanocella</taxon>
    </lineage>
</organism>
<accession>Q0W1D8</accession>
<feature type="domain" description="Amidohydrolase-related" evidence="4">
    <location>
        <begin position="34"/>
        <end position="322"/>
    </location>
</feature>
<evidence type="ECO:0000256" key="3">
    <source>
        <dbReference type="ARBA" id="ARBA00022833"/>
    </source>
</evidence>
<keyword evidence="1" id="KW-0479">Metal-binding</keyword>
<dbReference type="PANTHER" id="PTHR43794:SF11">
    <property type="entry name" value="AMIDOHYDROLASE-RELATED DOMAIN-CONTAINING PROTEIN"/>
    <property type="match status" value="1"/>
</dbReference>
<dbReference type="STRING" id="351160.RRC11"/>
<dbReference type="Gene3D" id="3.20.20.140">
    <property type="entry name" value="Metal-dependent hydrolases"/>
    <property type="match status" value="1"/>
</dbReference>
<protein>
    <submittedName>
        <fullName evidence="5">Predicted chlorohydrolase</fullName>
    </submittedName>
</protein>
<dbReference type="Pfam" id="PF01979">
    <property type="entry name" value="Amidohydro_1"/>
    <property type="match status" value="1"/>
</dbReference>
<dbReference type="InterPro" id="IPR050287">
    <property type="entry name" value="MTA/SAH_deaminase"/>
</dbReference>
<proteinExistence type="predicted"/>
<sequence>MIIRNATYFDGGKIAKGDLHHGPSDEEFDATGKFVIPAFSNWHTHLSMTLMRGAGEGEKLQDWLNNTIFPMERRLTPDLVYKGAMLGLAEMIRTGTSHFIDMYYFAESVAKAVEASGIRGTLGTPITEFGTAYYDDAGHALRLAERQLKNAVPGGRVDYCVAPHSIYLCSKETLLKAKDLARKYGVKLTTHISETRKECVDCHKETGLWPVEYLDSIGLLDENTVMSHAAWLTKMEVRILGDRHSTVVHCPTSNMKLASGGVMPVHELLDAGVKIALGTDGAASNNSLNMMQEMKFASLLQKAHRWDATAAPAPVVFKMATQDSKDLAFIDLNDVRMLPHHDLIANLVYSGGAVTDLLVDDRLVMKDGVITTFDEAKIKKEFLEAATELLK</sequence>
<dbReference type="GO" id="GO:0016814">
    <property type="term" value="F:hydrolase activity, acting on carbon-nitrogen (but not peptide) bonds, in cyclic amidines"/>
    <property type="evidence" value="ECO:0007669"/>
    <property type="project" value="UniProtKB-ARBA"/>
</dbReference>
<gene>
    <name evidence="5" type="ORF">RRC11</name>
</gene>
<evidence type="ECO:0000256" key="2">
    <source>
        <dbReference type="ARBA" id="ARBA00022801"/>
    </source>
</evidence>
<dbReference type="eggNOG" id="arCOG00695">
    <property type="taxonomic scope" value="Archaea"/>
</dbReference>
<dbReference type="Proteomes" id="UP000000663">
    <property type="component" value="Chromosome"/>
</dbReference>
<dbReference type="Gene3D" id="2.30.40.10">
    <property type="entry name" value="Urease, subunit C, domain 1"/>
    <property type="match status" value="1"/>
</dbReference>
<dbReference type="OrthoDB" id="372084at2157"/>
<keyword evidence="6" id="KW-1185">Reference proteome</keyword>
<dbReference type="AlphaFoldDB" id="Q0W1D8"/>
<name>Q0W1D8_METAR</name>
<keyword evidence="2" id="KW-0378">Hydrolase</keyword>
<dbReference type="EMBL" id="AM114193">
    <property type="protein sequence ID" value="CAJ37805.1"/>
    <property type="molecule type" value="Genomic_DNA"/>
</dbReference>
<dbReference type="KEGG" id="rci:RRC11"/>
<dbReference type="RefSeq" id="WP_012034783.1">
    <property type="nucleotide sequence ID" value="NC_009464.1"/>
</dbReference>
<dbReference type="InterPro" id="IPR006680">
    <property type="entry name" value="Amidohydro-rel"/>
</dbReference>
<dbReference type="FunFam" id="3.20.20.140:FF:000014">
    <property type="entry name" value="5-methylthioadenosine/S-adenosylhomocysteine deaminase"/>
    <property type="match status" value="1"/>
</dbReference>